<evidence type="ECO:0000313" key="1">
    <source>
        <dbReference type="EMBL" id="RIM97820.1"/>
    </source>
</evidence>
<dbReference type="OrthoDB" id="2242871at2"/>
<dbReference type="SUPFAM" id="SSF82784">
    <property type="entry name" value="OsmC-like"/>
    <property type="match status" value="1"/>
</dbReference>
<dbReference type="EMBL" id="QXUF01000107">
    <property type="protein sequence ID" value="RIM97820.1"/>
    <property type="molecule type" value="Genomic_DNA"/>
</dbReference>
<dbReference type="InterPro" id="IPR003718">
    <property type="entry name" value="OsmC/Ohr_fam"/>
</dbReference>
<proteinExistence type="predicted"/>
<dbReference type="RefSeq" id="WP_069792210.1">
    <property type="nucleotide sequence ID" value="NZ_CP068712.1"/>
</dbReference>
<dbReference type="InterPro" id="IPR019905">
    <property type="entry name" value="OsmC-like_firmicutes"/>
</dbReference>
<protein>
    <submittedName>
        <fullName evidence="1">SACOL1771 family peroxiredoxin</fullName>
    </submittedName>
</protein>
<dbReference type="Gene3D" id="3.30.300.20">
    <property type="match status" value="1"/>
</dbReference>
<dbReference type="PANTHER" id="PTHR42830:SF2">
    <property type="entry name" value="OSMC_OHR FAMILY PROTEIN"/>
    <property type="match status" value="1"/>
</dbReference>
<dbReference type="Proteomes" id="UP000286317">
    <property type="component" value="Unassembled WGS sequence"/>
</dbReference>
<dbReference type="InterPro" id="IPR036102">
    <property type="entry name" value="OsmC/Ohrsf"/>
</dbReference>
<reference evidence="1 2" key="1">
    <citation type="journal article" date="2016" name="Front. Microbiol.">
        <title>Comprehensive Phylogenetic Analysis of Bovine Non-aureus Staphylococci Species Based on Whole-Genome Sequencing.</title>
        <authorList>
            <person name="Naushad S."/>
            <person name="Barkema H.W."/>
            <person name="Luby C."/>
            <person name="Condas L.A."/>
            <person name="Nobrega D.B."/>
            <person name="Carson D.A."/>
            <person name="De Buck J."/>
        </authorList>
    </citation>
    <scope>NUCLEOTIDE SEQUENCE [LARGE SCALE GENOMIC DNA]</scope>
    <source>
        <strain evidence="1 2">SNUC 4554</strain>
    </source>
</reference>
<dbReference type="InterPro" id="IPR052707">
    <property type="entry name" value="OsmC_Ohr_Peroxiredoxin"/>
</dbReference>
<gene>
    <name evidence="1" type="ORF">BU112_12185</name>
</gene>
<sequence>MVQHEFVVQTNWSGGRESVGDLKGDILSEQISIPAGLGGNGTGTNPDELLVSAASSCYIISLAAVLERSGFDNITIEQSSIGTAIFENAKFRMDTIIHYPIISVEKNQKELLSQKLPKLLKVADNNCMISNSIKGNVSVKIEPKIK</sequence>
<organism evidence="1 2">
    <name type="scientific">Staphylococcus shinii</name>
    <dbReference type="NCBI Taxonomy" id="2912228"/>
    <lineage>
        <taxon>Bacteria</taxon>
        <taxon>Bacillati</taxon>
        <taxon>Bacillota</taxon>
        <taxon>Bacilli</taxon>
        <taxon>Bacillales</taxon>
        <taxon>Staphylococcaceae</taxon>
        <taxon>Staphylococcus</taxon>
    </lineage>
</organism>
<dbReference type="Pfam" id="PF02566">
    <property type="entry name" value="OsmC"/>
    <property type="match status" value="1"/>
</dbReference>
<dbReference type="NCBIfam" id="TIGR03563">
    <property type="entry name" value="perox_SACOL1771"/>
    <property type="match status" value="1"/>
</dbReference>
<dbReference type="PANTHER" id="PTHR42830">
    <property type="entry name" value="OSMOTICALLY INDUCIBLE FAMILY PROTEIN"/>
    <property type="match status" value="1"/>
</dbReference>
<dbReference type="InterPro" id="IPR015946">
    <property type="entry name" value="KH_dom-like_a/b"/>
</dbReference>
<dbReference type="AlphaFoldDB" id="A0A418ICQ9"/>
<accession>A0A418ICQ9</accession>
<comment type="caution">
    <text evidence="1">The sequence shown here is derived from an EMBL/GenBank/DDBJ whole genome shotgun (WGS) entry which is preliminary data.</text>
</comment>
<name>A0A418ICQ9_9STAP</name>
<evidence type="ECO:0000313" key="2">
    <source>
        <dbReference type="Proteomes" id="UP000286317"/>
    </source>
</evidence>
<keyword evidence="2" id="KW-1185">Reference proteome</keyword>